<keyword evidence="4" id="KW-1185">Reference proteome</keyword>
<name>A0ABP8U0P4_9ACTN</name>
<sequence length="276" mass="29201">MSTLAQTDIGRSLQGWLDAAGRIVPKIIVFIIILVIGWIVAKVIQRVVAAILRRLNFDRFAERGVVADALRRGRYDAAGLLARLVYYAILLVALELAFSVFGPNPVSNVLRSIVAWLPKLAVAVIIVILASAIAHGVRDLLGGALGGLSYGRLLANLTSIFIIALGVIAALNQVGIATTVTEPVLITVLATIGAILAIGLGGGMIRPMQQRWEQWLTRAETEARSARTGAYARGREDAARGAGTPTEQRHEPAGTATGTPPPHETPGAPPGSHDRP</sequence>
<gene>
    <name evidence="3" type="ORF">GCM10023195_83560</name>
</gene>
<feature type="transmembrane region" description="Helical" evidence="2">
    <location>
        <begin position="153"/>
        <end position="172"/>
    </location>
</feature>
<evidence type="ECO:0000256" key="2">
    <source>
        <dbReference type="SAM" id="Phobius"/>
    </source>
</evidence>
<organism evidence="3 4">
    <name type="scientific">Actinoallomurus liliacearum</name>
    <dbReference type="NCBI Taxonomy" id="1080073"/>
    <lineage>
        <taxon>Bacteria</taxon>
        <taxon>Bacillati</taxon>
        <taxon>Actinomycetota</taxon>
        <taxon>Actinomycetes</taxon>
        <taxon>Streptosporangiales</taxon>
        <taxon>Thermomonosporaceae</taxon>
        <taxon>Actinoallomurus</taxon>
    </lineage>
</organism>
<evidence type="ECO:0000313" key="3">
    <source>
        <dbReference type="EMBL" id="GAA4618571.1"/>
    </source>
</evidence>
<keyword evidence="2" id="KW-1133">Transmembrane helix</keyword>
<keyword evidence="2" id="KW-0472">Membrane</keyword>
<dbReference type="Pfam" id="PF05552">
    <property type="entry name" value="MS_channel_1st_1"/>
    <property type="match status" value="2"/>
</dbReference>
<dbReference type="Gene3D" id="1.10.287.1260">
    <property type="match status" value="1"/>
</dbReference>
<proteinExistence type="predicted"/>
<feature type="transmembrane region" description="Helical" evidence="2">
    <location>
        <begin position="23"/>
        <end position="44"/>
    </location>
</feature>
<dbReference type="EMBL" id="BAABHJ010000040">
    <property type="protein sequence ID" value="GAA4618571.1"/>
    <property type="molecule type" value="Genomic_DNA"/>
</dbReference>
<accession>A0ABP8U0P4</accession>
<protein>
    <submittedName>
        <fullName evidence="3">Uncharacterized protein</fullName>
    </submittedName>
</protein>
<dbReference type="RefSeq" id="WP_345366772.1">
    <property type="nucleotide sequence ID" value="NZ_BAABHJ010000040.1"/>
</dbReference>
<dbReference type="Proteomes" id="UP001500212">
    <property type="component" value="Unassembled WGS sequence"/>
</dbReference>
<feature type="transmembrane region" description="Helical" evidence="2">
    <location>
        <begin position="80"/>
        <end position="101"/>
    </location>
</feature>
<dbReference type="InterPro" id="IPR008910">
    <property type="entry name" value="MSC_TM_helix"/>
</dbReference>
<feature type="transmembrane region" description="Helical" evidence="2">
    <location>
        <begin position="184"/>
        <end position="205"/>
    </location>
</feature>
<feature type="region of interest" description="Disordered" evidence="1">
    <location>
        <begin position="223"/>
        <end position="276"/>
    </location>
</feature>
<reference evidence="4" key="1">
    <citation type="journal article" date="2019" name="Int. J. Syst. Evol. Microbiol.">
        <title>The Global Catalogue of Microorganisms (GCM) 10K type strain sequencing project: providing services to taxonomists for standard genome sequencing and annotation.</title>
        <authorList>
            <consortium name="The Broad Institute Genomics Platform"/>
            <consortium name="The Broad Institute Genome Sequencing Center for Infectious Disease"/>
            <person name="Wu L."/>
            <person name="Ma J."/>
        </authorList>
    </citation>
    <scope>NUCLEOTIDE SEQUENCE [LARGE SCALE GENOMIC DNA]</scope>
    <source>
        <strain evidence="4">JCM 17938</strain>
    </source>
</reference>
<comment type="caution">
    <text evidence="3">The sequence shown here is derived from an EMBL/GenBank/DDBJ whole genome shotgun (WGS) entry which is preliminary data.</text>
</comment>
<evidence type="ECO:0000313" key="4">
    <source>
        <dbReference type="Proteomes" id="UP001500212"/>
    </source>
</evidence>
<feature type="transmembrane region" description="Helical" evidence="2">
    <location>
        <begin position="113"/>
        <end position="133"/>
    </location>
</feature>
<feature type="compositionally biased region" description="Pro residues" evidence="1">
    <location>
        <begin position="259"/>
        <end position="269"/>
    </location>
</feature>
<evidence type="ECO:0000256" key="1">
    <source>
        <dbReference type="SAM" id="MobiDB-lite"/>
    </source>
</evidence>
<keyword evidence="2" id="KW-0812">Transmembrane</keyword>